<evidence type="ECO:0000256" key="10">
    <source>
        <dbReference type="ARBA" id="ARBA00022842"/>
    </source>
</evidence>
<dbReference type="InterPro" id="IPR041588">
    <property type="entry name" value="Integrase_H2C2"/>
</dbReference>
<feature type="region of interest" description="Disordered" evidence="16">
    <location>
        <begin position="221"/>
        <end position="246"/>
    </location>
</feature>
<keyword evidence="4" id="KW-0548">Nucleotidyltransferase</keyword>
<dbReference type="GO" id="GO:0003677">
    <property type="term" value="F:DNA binding"/>
    <property type="evidence" value="ECO:0007669"/>
    <property type="project" value="UniProtKB-KW"/>
</dbReference>
<dbReference type="Gene3D" id="3.30.420.10">
    <property type="entry name" value="Ribonuclease H-like superfamily/Ribonuclease H"/>
    <property type="match status" value="1"/>
</dbReference>
<feature type="region of interest" description="Disordered" evidence="16">
    <location>
        <begin position="1"/>
        <end position="40"/>
    </location>
</feature>
<dbReference type="GO" id="GO:0015074">
    <property type="term" value="P:DNA integration"/>
    <property type="evidence" value="ECO:0007669"/>
    <property type="project" value="UniProtKB-KW"/>
</dbReference>
<sequence>MLKVAPNVGPDALKGTDNGPSGLTLPIQKRSSSKARPFATSQPRLNDAMAVQMSEEQFQQLMIRVGGQSQARIPRHFTQCSARFNGTRSAAAVEEFVTAATIYKKVEGFSDEDALEGLPLLLTSEANPWWNGIKSNASTWKEAMDLVRNAFTPRVPNYRLFQGIFETPQSATISTDHMKLDEEWQLDVVYGLLRKAIHDRVPRDAVANFAELLEKARVVEQSERESRKTVQEAAAPEKRGGKSQGNRSIKCEYCRNFGHEEHECRKKLTRRCQRPNSFNHAGVSNEICALTVHSVVPRLSPTVLVSIADLQESAIIDTAACNSVASADLYKHLLATGHPTKKVVVAVTFADGNTKTLYVPTVQAIVKLADHEIRTTFVVLSESDSTRTLLGADFIEDSKLVLDLSSRKYGFNYAPGSWYPFLPSTTPGPGMDKIDAILQEMKMPSLIEPLADNDARDYQPPTSRITQPAIHDGRGVWNVYQGSSDYIMQDAADALMDYEMESSSGSLAPRDRKKRLNALLDQHVDLFAKTGPPTPFAEHQIDTGDSTPIASPPYRLTPGVRKCMASPAVLVPKPDESIRVCVDYRRLNAVTKPDMLYQHSRSPGRLLADPNTTRGPRQDSPCLSFWPVQISTYAVWITQRARLIPVVDRPIQDQTTHVILLAYLDDLIVFSPNPSKHLEDLRSVLAQMRKFQLRMNRAKCSFGCTEVKYLGHRITPNGIAVNPDKVLAVTQMPAPRNPKELQSFLQTCSWFRRFLEHFAITSRPLNILLKKDQSWNWGPAQHEAFQTLKKQLTSTPVLRTADPTQPFILHTDRSAYALGAALLQGEAEKNYSTTEREALAIVWAINKFRGYIEETSVVVITDHQQLRWLMTLKSPTVRLARWALQSQPYNLSIEYTPGRANALADMLSRPAMPEENAELSSALRSLDIELPRYLLNSGVLYRYSQDNDEEAAQLLVPDHERTRVLKQYHDSPTAGHYGIERTYHRIQQRNYWPGIRRYIADYLKTCHEYTRSPTTDGGHRHRLVRTTASRQHWRTMDSDNRGLGHPLDRVIRPCGRYRLDLRQRGLPPLRDPRKLISDNGTQFISVIMQKICFCLGISQAFTPVYHPEANPVERRNRDLKTRLAIQIRDKPHSDWPRQLSSIRFAMNTARSQSTGKTTAFLLFGSEIRSIDDVTNDLHGVEARETHEKEQDRRKQYADSKRRPTTPFQPGDLVYADLHALSKAARGFSSKLAPRRDGPYIVLQQNGPTSYVLAARDKPAEPLGTYHVSQLTPYLESEDAAPKPIHPIKKRGSPRKNQVQ</sequence>
<dbReference type="InterPro" id="IPR050951">
    <property type="entry name" value="Retrovirus_Pol_polyprotein"/>
</dbReference>
<dbReference type="Pfam" id="PF24626">
    <property type="entry name" value="SH3_Tf2-1"/>
    <property type="match status" value="1"/>
</dbReference>
<keyword evidence="13" id="KW-0239">DNA-directed DNA polymerase</keyword>
<keyword evidence="15" id="KW-0233">DNA recombination</keyword>
<organism evidence="18 19">
    <name type="scientific">Tenebrio molitor</name>
    <name type="common">Yellow mealworm beetle</name>
    <dbReference type="NCBI Taxonomy" id="7067"/>
    <lineage>
        <taxon>Eukaryota</taxon>
        <taxon>Metazoa</taxon>
        <taxon>Ecdysozoa</taxon>
        <taxon>Arthropoda</taxon>
        <taxon>Hexapoda</taxon>
        <taxon>Insecta</taxon>
        <taxon>Pterygota</taxon>
        <taxon>Neoptera</taxon>
        <taxon>Endopterygota</taxon>
        <taxon>Coleoptera</taxon>
        <taxon>Polyphaga</taxon>
        <taxon>Cucujiformia</taxon>
        <taxon>Tenebrionidae</taxon>
        <taxon>Tenebrio</taxon>
    </lineage>
</organism>
<dbReference type="InterPro" id="IPR056924">
    <property type="entry name" value="SH3_Tf2-1"/>
</dbReference>
<evidence type="ECO:0000256" key="15">
    <source>
        <dbReference type="ARBA" id="ARBA00023172"/>
    </source>
</evidence>
<evidence type="ECO:0000256" key="6">
    <source>
        <dbReference type="ARBA" id="ARBA00022723"/>
    </source>
</evidence>
<feature type="region of interest" description="Disordered" evidence="16">
    <location>
        <begin position="1182"/>
        <end position="1210"/>
    </location>
</feature>
<evidence type="ECO:0000256" key="5">
    <source>
        <dbReference type="ARBA" id="ARBA00022722"/>
    </source>
</evidence>
<dbReference type="GO" id="GO:0042575">
    <property type="term" value="C:DNA polymerase complex"/>
    <property type="evidence" value="ECO:0007669"/>
    <property type="project" value="UniProtKB-ARBA"/>
</dbReference>
<evidence type="ECO:0000256" key="14">
    <source>
        <dbReference type="ARBA" id="ARBA00023125"/>
    </source>
</evidence>
<proteinExistence type="predicted"/>
<reference evidence="18" key="2">
    <citation type="submission" date="2021-08" db="EMBL/GenBank/DDBJ databases">
        <authorList>
            <person name="Eriksson T."/>
        </authorList>
    </citation>
    <scope>NUCLEOTIDE SEQUENCE</scope>
    <source>
        <strain evidence="18">Stoneville</strain>
        <tissue evidence="18">Whole head</tissue>
    </source>
</reference>
<dbReference type="GO" id="GO:0046872">
    <property type="term" value="F:metal ion binding"/>
    <property type="evidence" value="ECO:0007669"/>
    <property type="project" value="UniProtKB-KW"/>
</dbReference>
<keyword evidence="11" id="KW-0229">DNA integration</keyword>
<keyword evidence="19" id="KW-1185">Reference proteome</keyword>
<dbReference type="PANTHER" id="PTHR37984">
    <property type="entry name" value="PROTEIN CBG26694"/>
    <property type="match status" value="1"/>
</dbReference>
<comment type="caution">
    <text evidence="18">The sequence shown here is derived from an EMBL/GenBank/DDBJ whole genome shotgun (WGS) entry which is preliminary data.</text>
</comment>
<protein>
    <recommendedName>
        <fullName evidence="1">RNA-directed DNA polymerase</fullName>
        <ecNumber evidence="1">2.7.7.49</ecNumber>
    </recommendedName>
</protein>
<dbReference type="InterPro" id="IPR000477">
    <property type="entry name" value="RT_dom"/>
</dbReference>
<feature type="region of interest" description="Disordered" evidence="16">
    <location>
        <begin position="1274"/>
        <end position="1299"/>
    </location>
</feature>
<dbReference type="GO" id="GO:0006508">
    <property type="term" value="P:proteolysis"/>
    <property type="evidence" value="ECO:0007669"/>
    <property type="project" value="UniProtKB-KW"/>
</dbReference>
<evidence type="ECO:0000256" key="1">
    <source>
        <dbReference type="ARBA" id="ARBA00012493"/>
    </source>
</evidence>
<dbReference type="GO" id="GO:0004519">
    <property type="term" value="F:endonuclease activity"/>
    <property type="evidence" value="ECO:0007669"/>
    <property type="project" value="UniProtKB-KW"/>
</dbReference>
<dbReference type="SUPFAM" id="SSF56672">
    <property type="entry name" value="DNA/RNA polymerases"/>
    <property type="match status" value="1"/>
</dbReference>
<dbReference type="FunFam" id="3.30.70.270:FF:000020">
    <property type="entry name" value="Transposon Tf2-6 polyprotein-like Protein"/>
    <property type="match status" value="1"/>
</dbReference>
<keyword evidence="12" id="KW-0695">RNA-directed DNA polymerase</keyword>
<dbReference type="InterPro" id="IPR041373">
    <property type="entry name" value="RT_RNaseH"/>
</dbReference>
<dbReference type="Gene3D" id="2.40.70.10">
    <property type="entry name" value="Acid Proteases"/>
    <property type="match status" value="1"/>
</dbReference>
<dbReference type="InterPro" id="IPR012337">
    <property type="entry name" value="RNaseH-like_sf"/>
</dbReference>
<evidence type="ECO:0000256" key="11">
    <source>
        <dbReference type="ARBA" id="ARBA00022908"/>
    </source>
</evidence>
<evidence type="ECO:0000256" key="2">
    <source>
        <dbReference type="ARBA" id="ARBA00022670"/>
    </source>
</evidence>
<evidence type="ECO:0000256" key="13">
    <source>
        <dbReference type="ARBA" id="ARBA00022932"/>
    </source>
</evidence>
<dbReference type="PROSITE" id="PS50994">
    <property type="entry name" value="INTEGRASE"/>
    <property type="match status" value="1"/>
</dbReference>
<keyword evidence="7" id="KW-0064">Aspartyl protease</keyword>
<dbReference type="FunFam" id="1.10.340.70:FF:000001">
    <property type="entry name" value="Retrovirus-related Pol polyprotein from transposon gypsy-like Protein"/>
    <property type="match status" value="1"/>
</dbReference>
<evidence type="ECO:0000313" key="19">
    <source>
        <dbReference type="Proteomes" id="UP000719412"/>
    </source>
</evidence>
<name>A0A8J6LG63_TENMO</name>
<evidence type="ECO:0000256" key="4">
    <source>
        <dbReference type="ARBA" id="ARBA00022695"/>
    </source>
</evidence>
<dbReference type="Pfam" id="PF00078">
    <property type="entry name" value="RVT_1"/>
    <property type="match status" value="1"/>
</dbReference>
<dbReference type="InterPro" id="IPR043128">
    <property type="entry name" value="Rev_trsase/Diguanyl_cyclase"/>
</dbReference>
<dbReference type="GO" id="GO:0004190">
    <property type="term" value="F:aspartic-type endopeptidase activity"/>
    <property type="evidence" value="ECO:0007669"/>
    <property type="project" value="UniProtKB-KW"/>
</dbReference>
<evidence type="ECO:0000256" key="9">
    <source>
        <dbReference type="ARBA" id="ARBA00022801"/>
    </source>
</evidence>
<accession>A0A8J6LG63</accession>
<dbReference type="InterPro" id="IPR036397">
    <property type="entry name" value="RNaseH_sf"/>
</dbReference>
<dbReference type="EC" id="2.7.7.49" evidence="1"/>
<evidence type="ECO:0000313" key="18">
    <source>
        <dbReference type="EMBL" id="KAH0811746.1"/>
    </source>
</evidence>
<dbReference type="CDD" id="cd01647">
    <property type="entry name" value="RT_LTR"/>
    <property type="match status" value="1"/>
</dbReference>
<dbReference type="PANTHER" id="PTHR37984:SF5">
    <property type="entry name" value="PROTEIN NYNRIN-LIKE"/>
    <property type="match status" value="1"/>
</dbReference>
<keyword evidence="10" id="KW-0460">Magnesium</keyword>
<dbReference type="SUPFAM" id="SSF50630">
    <property type="entry name" value="Acid proteases"/>
    <property type="match status" value="1"/>
</dbReference>
<dbReference type="Gene3D" id="3.10.10.10">
    <property type="entry name" value="HIV Type 1 Reverse Transcriptase, subunit A, domain 1"/>
    <property type="match status" value="1"/>
</dbReference>
<keyword evidence="8" id="KW-0255">Endonuclease</keyword>
<evidence type="ECO:0000256" key="7">
    <source>
        <dbReference type="ARBA" id="ARBA00022750"/>
    </source>
</evidence>
<dbReference type="InterPro" id="IPR043502">
    <property type="entry name" value="DNA/RNA_pol_sf"/>
</dbReference>
<keyword evidence="3" id="KW-0808">Transferase</keyword>
<gene>
    <name evidence="18" type="ORF">GEV33_011045</name>
</gene>
<keyword evidence="2" id="KW-0645">Protease</keyword>
<dbReference type="EMBL" id="JABDTM020026583">
    <property type="protein sequence ID" value="KAH0811746.1"/>
    <property type="molecule type" value="Genomic_DNA"/>
</dbReference>
<dbReference type="GO" id="GO:0006310">
    <property type="term" value="P:DNA recombination"/>
    <property type="evidence" value="ECO:0007669"/>
    <property type="project" value="UniProtKB-KW"/>
</dbReference>
<evidence type="ECO:0000259" key="17">
    <source>
        <dbReference type="PROSITE" id="PS50994"/>
    </source>
</evidence>
<feature type="compositionally biased region" description="Basic and acidic residues" evidence="16">
    <location>
        <begin position="221"/>
        <end position="240"/>
    </location>
</feature>
<keyword evidence="6" id="KW-0479">Metal-binding</keyword>
<dbReference type="CDD" id="cd09274">
    <property type="entry name" value="RNase_HI_RT_Ty3"/>
    <property type="match status" value="1"/>
</dbReference>
<dbReference type="Pfam" id="PF17921">
    <property type="entry name" value="Integrase_H2C2"/>
    <property type="match status" value="1"/>
</dbReference>
<evidence type="ECO:0000256" key="8">
    <source>
        <dbReference type="ARBA" id="ARBA00022759"/>
    </source>
</evidence>
<keyword evidence="9" id="KW-0378">Hydrolase</keyword>
<dbReference type="InterPro" id="IPR001584">
    <property type="entry name" value="Integrase_cat-core"/>
</dbReference>
<evidence type="ECO:0000256" key="16">
    <source>
        <dbReference type="SAM" id="MobiDB-lite"/>
    </source>
</evidence>
<feature type="compositionally biased region" description="Basic and acidic residues" evidence="16">
    <location>
        <begin position="1182"/>
        <end position="1201"/>
    </location>
</feature>
<dbReference type="GO" id="GO:0003964">
    <property type="term" value="F:RNA-directed DNA polymerase activity"/>
    <property type="evidence" value="ECO:0007669"/>
    <property type="project" value="UniProtKB-KW"/>
</dbReference>
<dbReference type="GO" id="GO:0003887">
    <property type="term" value="F:DNA-directed DNA polymerase activity"/>
    <property type="evidence" value="ECO:0007669"/>
    <property type="project" value="UniProtKB-KW"/>
</dbReference>
<dbReference type="Pfam" id="PF17917">
    <property type="entry name" value="RT_RNaseH"/>
    <property type="match status" value="1"/>
</dbReference>
<evidence type="ECO:0000256" key="12">
    <source>
        <dbReference type="ARBA" id="ARBA00022918"/>
    </source>
</evidence>
<keyword evidence="14" id="KW-0238">DNA-binding</keyword>
<evidence type="ECO:0000256" key="3">
    <source>
        <dbReference type="ARBA" id="ARBA00022679"/>
    </source>
</evidence>
<dbReference type="InterPro" id="IPR021109">
    <property type="entry name" value="Peptidase_aspartic_dom_sf"/>
</dbReference>
<dbReference type="Gene3D" id="3.30.70.270">
    <property type="match status" value="2"/>
</dbReference>
<keyword evidence="5" id="KW-0540">Nuclease</keyword>
<reference evidence="18" key="1">
    <citation type="journal article" date="2020" name="J Insects Food Feed">
        <title>The yellow mealworm (Tenebrio molitor) genome: a resource for the emerging insects as food and feed industry.</title>
        <authorList>
            <person name="Eriksson T."/>
            <person name="Andere A."/>
            <person name="Kelstrup H."/>
            <person name="Emery V."/>
            <person name="Picard C."/>
        </authorList>
    </citation>
    <scope>NUCLEOTIDE SEQUENCE</scope>
    <source>
        <strain evidence="18">Stoneville</strain>
        <tissue evidence="18">Whole head</tissue>
    </source>
</reference>
<dbReference type="Gene3D" id="1.10.340.70">
    <property type="match status" value="1"/>
</dbReference>
<dbReference type="Proteomes" id="UP000719412">
    <property type="component" value="Unassembled WGS sequence"/>
</dbReference>
<dbReference type="SUPFAM" id="SSF53098">
    <property type="entry name" value="Ribonuclease H-like"/>
    <property type="match status" value="1"/>
</dbReference>
<feature type="domain" description="Integrase catalytic" evidence="17">
    <location>
        <begin position="1072"/>
        <end position="1167"/>
    </location>
</feature>